<organism evidence="3 4">
    <name type="scientific">Haloferax namakaokahaiae</name>
    <dbReference type="NCBI Taxonomy" id="1748331"/>
    <lineage>
        <taxon>Archaea</taxon>
        <taxon>Methanobacteriati</taxon>
        <taxon>Methanobacteriota</taxon>
        <taxon>Stenosarchaea group</taxon>
        <taxon>Halobacteria</taxon>
        <taxon>Halobacteriales</taxon>
        <taxon>Haloferacaceae</taxon>
        <taxon>Haloferax</taxon>
    </lineage>
</organism>
<dbReference type="PROSITE" id="PS51257">
    <property type="entry name" value="PROKAR_LIPOPROTEIN"/>
    <property type="match status" value="1"/>
</dbReference>
<accession>A0ABD5ZCN4</accession>
<dbReference type="Proteomes" id="UP001596481">
    <property type="component" value="Unassembled WGS sequence"/>
</dbReference>
<feature type="domain" description="Ig-like" evidence="2">
    <location>
        <begin position="82"/>
        <end position="159"/>
    </location>
</feature>
<name>A0ABD5ZCN4_9EURY</name>
<evidence type="ECO:0000313" key="3">
    <source>
        <dbReference type="EMBL" id="MFC7203040.1"/>
    </source>
</evidence>
<proteinExistence type="predicted"/>
<dbReference type="RefSeq" id="WP_390222356.1">
    <property type="nucleotide sequence ID" value="NZ_JBHTAA010000002.1"/>
</dbReference>
<dbReference type="Pfam" id="PF25942">
    <property type="entry name" value="Ig_halo"/>
    <property type="match status" value="1"/>
</dbReference>
<evidence type="ECO:0000313" key="4">
    <source>
        <dbReference type="Proteomes" id="UP001596481"/>
    </source>
</evidence>
<dbReference type="AlphaFoldDB" id="A0ABD5ZCN4"/>
<feature type="compositionally biased region" description="Low complexity" evidence="1">
    <location>
        <begin position="26"/>
        <end position="37"/>
    </location>
</feature>
<comment type="caution">
    <text evidence="3">The sequence shown here is derived from an EMBL/GenBank/DDBJ whole genome shotgun (WGS) entry which is preliminary data.</text>
</comment>
<dbReference type="EMBL" id="JBHTAA010000002">
    <property type="protein sequence ID" value="MFC7203040.1"/>
    <property type="molecule type" value="Genomic_DNA"/>
</dbReference>
<dbReference type="InterPro" id="IPR058929">
    <property type="entry name" value="Ig_halo"/>
</dbReference>
<feature type="compositionally biased region" description="Low complexity" evidence="1">
    <location>
        <begin position="46"/>
        <end position="64"/>
    </location>
</feature>
<evidence type="ECO:0000256" key="1">
    <source>
        <dbReference type="SAM" id="MobiDB-lite"/>
    </source>
</evidence>
<protein>
    <recommendedName>
        <fullName evidence="2">Ig-like domain-containing protein</fullName>
    </recommendedName>
</protein>
<reference evidence="3 4" key="1">
    <citation type="journal article" date="2019" name="Int. J. Syst. Evol. Microbiol.">
        <title>The Global Catalogue of Microorganisms (GCM) 10K type strain sequencing project: providing services to taxonomists for standard genome sequencing and annotation.</title>
        <authorList>
            <consortium name="The Broad Institute Genomics Platform"/>
            <consortium name="The Broad Institute Genome Sequencing Center for Infectious Disease"/>
            <person name="Wu L."/>
            <person name="Ma J."/>
        </authorList>
    </citation>
    <scope>NUCLEOTIDE SEQUENCE [LARGE SCALE GENOMIC DNA]</scope>
    <source>
        <strain evidence="3 4">DSM 29988</strain>
    </source>
</reference>
<feature type="region of interest" description="Disordered" evidence="1">
    <location>
        <begin position="24"/>
        <end position="71"/>
    </location>
</feature>
<evidence type="ECO:0000259" key="2">
    <source>
        <dbReference type="Pfam" id="PF25942"/>
    </source>
</evidence>
<sequence length="162" mass="17237">MSRLERRICLFAVLLLVSGCVTTGQPSVTSPSATPARTSPPPTPSAPTTSTAAPTTATTTQPTTIVHADRVPFSVRKRDSSSHRLHVVISDDSDERYNGSVSVASGESRRILVLSGEGETYHVHASTENDSLETNVTLSSGLQRTSIVVNESGKLEVRSLLH</sequence>
<gene>
    <name evidence="3" type="ORF">ACFQJC_05915</name>
</gene>
<keyword evidence="4" id="KW-1185">Reference proteome</keyword>